<keyword evidence="3" id="KW-1185">Reference proteome</keyword>
<comment type="caution">
    <text evidence="2">The sequence shown here is derived from an EMBL/GenBank/DDBJ whole genome shotgun (WGS) entry which is preliminary data.</text>
</comment>
<gene>
    <name evidence="2" type="ORF">NDU88_003658</name>
</gene>
<evidence type="ECO:0000313" key="3">
    <source>
        <dbReference type="Proteomes" id="UP001066276"/>
    </source>
</evidence>
<feature type="compositionally biased region" description="Polar residues" evidence="1">
    <location>
        <begin position="33"/>
        <end position="43"/>
    </location>
</feature>
<evidence type="ECO:0000313" key="2">
    <source>
        <dbReference type="EMBL" id="KAJ1083499.1"/>
    </source>
</evidence>
<sequence>MCMNSLHATACSVPALGSRFARTEAPKALPDLSSASSELSNPAATERGAAVARSAQLCPGAALLCKEPWEQGALHWRTREELREQGTLHWRTRD</sequence>
<evidence type="ECO:0000256" key="1">
    <source>
        <dbReference type="SAM" id="MobiDB-lite"/>
    </source>
</evidence>
<protein>
    <submittedName>
        <fullName evidence="2">Uncharacterized protein</fullName>
    </submittedName>
</protein>
<name>A0AAV7KY16_PLEWA</name>
<accession>A0AAV7KY16</accession>
<feature type="region of interest" description="Disordered" evidence="1">
    <location>
        <begin position="28"/>
        <end position="48"/>
    </location>
</feature>
<dbReference type="AlphaFoldDB" id="A0AAV7KY16"/>
<reference evidence="2" key="1">
    <citation type="journal article" date="2022" name="bioRxiv">
        <title>Sequencing and chromosome-scale assembly of the giantPleurodeles waltlgenome.</title>
        <authorList>
            <person name="Brown T."/>
            <person name="Elewa A."/>
            <person name="Iarovenko S."/>
            <person name="Subramanian E."/>
            <person name="Araus A.J."/>
            <person name="Petzold A."/>
            <person name="Susuki M."/>
            <person name="Suzuki K.-i.T."/>
            <person name="Hayashi T."/>
            <person name="Toyoda A."/>
            <person name="Oliveira C."/>
            <person name="Osipova E."/>
            <person name="Leigh N.D."/>
            <person name="Simon A."/>
            <person name="Yun M.H."/>
        </authorList>
    </citation>
    <scope>NUCLEOTIDE SEQUENCE</scope>
    <source>
        <strain evidence="2">20211129_DDA</strain>
        <tissue evidence="2">Liver</tissue>
    </source>
</reference>
<dbReference type="EMBL" id="JANPWB010000016">
    <property type="protein sequence ID" value="KAJ1083499.1"/>
    <property type="molecule type" value="Genomic_DNA"/>
</dbReference>
<proteinExistence type="predicted"/>
<organism evidence="2 3">
    <name type="scientific">Pleurodeles waltl</name>
    <name type="common">Iberian ribbed newt</name>
    <dbReference type="NCBI Taxonomy" id="8319"/>
    <lineage>
        <taxon>Eukaryota</taxon>
        <taxon>Metazoa</taxon>
        <taxon>Chordata</taxon>
        <taxon>Craniata</taxon>
        <taxon>Vertebrata</taxon>
        <taxon>Euteleostomi</taxon>
        <taxon>Amphibia</taxon>
        <taxon>Batrachia</taxon>
        <taxon>Caudata</taxon>
        <taxon>Salamandroidea</taxon>
        <taxon>Salamandridae</taxon>
        <taxon>Pleurodelinae</taxon>
        <taxon>Pleurodeles</taxon>
    </lineage>
</organism>
<dbReference type="Proteomes" id="UP001066276">
    <property type="component" value="Chromosome 12"/>
</dbReference>